<dbReference type="NCBIfam" id="TIGR01733">
    <property type="entry name" value="AA-adenyl-dom"/>
    <property type="match status" value="1"/>
</dbReference>
<keyword evidence="2" id="KW-0597">Phosphoprotein</keyword>
<dbReference type="PROSITE" id="PS50075">
    <property type="entry name" value="CARRIER"/>
    <property type="match status" value="1"/>
</dbReference>
<evidence type="ECO:0000313" key="8">
    <source>
        <dbReference type="Proteomes" id="UP000054544"/>
    </source>
</evidence>
<dbReference type="Pfam" id="PF00668">
    <property type="entry name" value="Condensation"/>
    <property type="match status" value="2"/>
</dbReference>
<dbReference type="SUPFAM" id="SSF52777">
    <property type="entry name" value="CoA-dependent acyltransferases"/>
    <property type="match status" value="4"/>
</dbReference>
<dbReference type="InterPro" id="IPR010071">
    <property type="entry name" value="AA_adenyl_dom"/>
</dbReference>
<dbReference type="Pfam" id="PF00501">
    <property type="entry name" value="AMP-binding"/>
    <property type="match status" value="2"/>
</dbReference>
<dbReference type="Gene3D" id="3.40.50.12780">
    <property type="entry name" value="N-terminal domain of ligase-like"/>
    <property type="match status" value="2"/>
</dbReference>
<dbReference type="InterPro" id="IPR020845">
    <property type="entry name" value="AMP-binding_CS"/>
</dbReference>
<reference evidence="8" key="1">
    <citation type="journal article" date="2014" name="BMC Genomics">
        <title>The genome sequence of the biocontrol fungus Metarhizium anisopliae and comparative genomics of Metarhizium species.</title>
        <authorList>
            <person name="Pattemore J.A."/>
            <person name="Hane J.K."/>
            <person name="Williams A.H."/>
            <person name="Wilson B.A."/>
            <person name="Stodart B.J."/>
            <person name="Ash G.J."/>
        </authorList>
    </citation>
    <scope>NUCLEOTIDE SEQUENCE [LARGE SCALE GENOMIC DNA]</scope>
    <source>
        <strain evidence="8">BRIP 53293</strain>
    </source>
</reference>
<dbReference type="EMBL" id="KE384729">
    <property type="protein sequence ID" value="KJK79793.1"/>
    <property type="molecule type" value="Genomic_DNA"/>
</dbReference>
<dbReference type="Pfam" id="PF00550">
    <property type="entry name" value="PP-binding"/>
    <property type="match status" value="2"/>
</dbReference>
<evidence type="ECO:0000256" key="1">
    <source>
        <dbReference type="ARBA" id="ARBA00022450"/>
    </source>
</evidence>
<evidence type="ECO:0000313" key="7">
    <source>
        <dbReference type="EMBL" id="KJK79793.1"/>
    </source>
</evidence>
<comment type="similarity">
    <text evidence="4">Belongs to the NRP synthetase family.</text>
</comment>
<dbReference type="Gene3D" id="3.30.559.10">
    <property type="entry name" value="Chloramphenicol acetyltransferase-like domain"/>
    <property type="match status" value="2"/>
</dbReference>
<dbReference type="InterPro" id="IPR042099">
    <property type="entry name" value="ANL_N_sf"/>
</dbReference>
<dbReference type="InterPro" id="IPR045851">
    <property type="entry name" value="AMP-bd_C_sf"/>
</dbReference>
<dbReference type="PROSITE" id="PS00455">
    <property type="entry name" value="AMP_BINDING"/>
    <property type="match status" value="2"/>
</dbReference>
<proteinExistence type="inferred from homology"/>
<dbReference type="GO" id="GO:0043041">
    <property type="term" value="P:amino acid activation for nonribosomal peptide biosynthetic process"/>
    <property type="evidence" value="ECO:0007669"/>
    <property type="project" value="TreeGrafter"/>
</dbReference>
<feature type="domain" description="Carrier" evidence="6">
    <location>
        <begin position="1563"/>
        <end position="1640"/>
    </location>
</feature>
<dbReference type="Gene3D" id="3.30.300.30">
    <property type="match status" value="2"/>
</dbReference>
<dbReference type="Gene3D" id="3.30.559.30">
    <property type="entry name" value="Nonribosomal peptide synthetase, condensation domain"/>
    <property type="match status" value="2"/>
</dbReference>
<dbReference type="SUPFAM" id="SSF47336">
    <property type="entry name" value="ACP-like"/>
    <property type="match status" value="2"/>
</dbReference>
<dbReference type="InterPro" id="IPR023213">
    <property type="entry name" value="CAT-like_dom_sf"/>
</dbReference>
<dbReference type="InterPro" id="IPR000873">
    <property type="entry name" value="AMP-dep_synth/lig_dom"/>
</dbReference>
<dbReference type="PANTHER" id="PTHR45527">
    <property type="entry name" value="NONRIBOSOMAL PEPTIDE SYNTHETASE"/>
    <property type="match status" value="1"/>
</dbReference>
<dbReference type="GO" id="GO:0031177">
    <property type="term" value="F:phosphopantetheine binding"/>
    <property type="evidence" value="ECO:0007669"/>
    <property type="project" value="TreeGrafter"/>
</dbReference>
<evidence type="ECO:0000256" key="2">
    <source>
        <dbReference type="ARBA" id="ARBA00022553"/>
    </source>
</evidence>
<dbReference type="GO" id="GO:0044550">
    <property type="term" value="P:secondary metabolite biosynthetic process"/>
    <property type="evidence" value="ECO:0007669"/>
    <property type="project" value="TreeGrafter"/>
</dbReference>
<dbReference type="SUPFAM" id="SSF56801">
    <property type="entry name" value="Acetyl-CoA synthetase-like"/>
    <property type="match status" value="2"/>
</dbReference>
<gene>
    <name evidence="7" type="ORF">H634G_04032</name>
</gene>
<dbReference type="GO" id="GO:0016874">
    <property type="term" value="F:ligase activity"/>
    <property type="evidence" value="ECO:0007669"/>
    <property type="project" value="UniProtKB-KW"/>
</dbReference>
<dbReference type="Gene3D" id="1.10.1200.10">
    <property type="entry name" value="ACP-like"/>
    <property type="match status" value="2"/>
</dbReference>
<accession>A0A0D9P139</accession>
<dbReference type="InterPro" id="IPR009081">
    <property type="entry name" value="PP-bd_ACP"/>
</dbReference>
<keyword evidence="3" id="KW-0436">Ligase</keyword>
<name>A0A0D9P139_METAN</name>
<dbReference type="GO" id="GO:0005737">
    <property type="term" value="C:cytoplasm"/>
    <property type="evidence" value="ECO:0007669"/>
    <property type="project" value="TreeGrafter"/>
</dbReference>
<dbReference type="STRING" id="1291518.A0A0D9P139"/>
<dbReference type="PROSITE" id="PS00012">
    <property type="entry name" value="PHOSPHOPANTETHEINE"/>
    <property type="match status" value="1"/>
</dbReference>
<dbReference type="InterPro" id="IPR001242">
    <property type="entry name" value="Condensation_dom"/>
</dbReference>
<keyword evidence="8" id="KW-1185">Reference proteome</keyword>
<dbReference type="InterPro" id="IPR006162">
    <property type="entry name" value="Ppantetheine_attach_site"/>
</dbReference>
<evidence type="ECO:0000256" key="3">
    <source>
        <dbReference type="ARBA" id="ARBA00022598"/>
    </source>
</evidence>
<evidence type="ECO:0000256" key="4">
    <source>
        <dbReference type="ARBA" id="ARBA00029454"/>
    </source>
</evidence>
<dbReference type="InterPro" id="IPR036736">
    <property type="entry name" value="ACP-like_sf"/>
</dbReference>
<sequence>MPSQTADVHHVSGPVTNGRKTETAAAARNLDAGSKYPKTVSSILNHQFARLPDHPAIEIDRATLSYALLGSASARLATLLRSRNVQPGDYVPVLATRCLEVATAFISILQIGACYIPMDADSWSQSRIMDTLAMLNPKTIICLKDMPPGEFDVISLEDVQRCYVPEPDEANIDKSVVTEAESSPDQLAYIIFTSGSTGAPKGVMIPHRALVNYVQQTPFNLDAGQSDRVFLPFSPAFDAFTGALFSSLCNGATAVLGTVHQFSQVAKTCTIMTVTPSMLSALDPSQEYSAVRSVFMGGEAPSDRLIAKWATPGRALYNCYGPTETTCTSLIQKLTPSEPVVLGHPMVGSDVILLDEFLQESNQGELCISGPGLARGYFENEALTREKFIIFEPTQERYYRTGDIARRTVSGLQFLGRNDFVVKNRGFLINLGADVRPALLSCPGVDEATAIMHRDNLIGFVTPGTVSGPKIREDLAARLDAFLVPERIYALDRFPVTANDKVDPRALESWLNEQTKTVDDQTSTSDATSTPFETLVHAVSSALSIAPQQVSLSSSFWGLGGNSLLAIRLMSELKRHGFTIPSIKMLYKRPLTDLLPSLTHFRDPDEALTNGHANGISHTDSTGSAPTTMQQKLLRATMSYPALNHLLVTIRIRHENQPFDLDRLRQAFLYLFQRHAIFRTAFDAHLQTQIIEEEPSLEYKQDICTVEDLDETISRCENILLGNVCGGSHYNTDKIWPLKSLRVISAPYQVTNILWCVHHSLTDGWSTQLIIDELEAFLNCQEMPELAPGFDQVSRIQNNLMAKAADVDMDFWKNSLEDFLPANPLHLPSQHGDAASDDFWPEESSILQCGQTRLRTLSSQLSVSEATVVYGTWAMLLSRYVSSTRVIFGTVLSGRDIDLINADRIVGPMINVCPFPIEIDEEQSVAAFLAGVQEKLLNIQEFQWSASKYLTENISSTLQSDMFSSLVAMQVNLQNRFGNSRHRTYDWDWTLKAKSEFPLTLVVEEQGDECLRIRIVYDHQRLGKNYVKTLVNHYQNIVDQVLQSDKSTVGRVLGRMMDPDEYRRLTRPHDQFYTHFEGADNLVTAICNAVRQWPNLVAVQSGREALTYMELDDVSSRAACGLKEILAEGENVVSVMSDGSIEWTICILAVLKAGAAYCPIDVKLPAERMSTMISESNSSVILCPNIPSREAYQQEPTRPVILLEDLNPVAVNVMSDALSVKTTRGGTACIIFTSGSTGVPKAIALQHLGILSYISFPAARLEAGPGRRTAQTLSVGFDTCVAEIFGALCYGATLVLRHDDLFSHLQTVDATMTTPSILSALNPKDFANLEMIVVGGESIPSALLERWGPGRKVFNSYGPSECTIGSTFCPLFIDQPITLGRPIPRMNVYILDEDLRPVPVGVPGEICLAGIQVTSGYLNQTTETEKRFIRNPFTKSGRLYRTGDRGCWTQGGDIEYIGRTDNLVKVRGFRVDLSEIESAILKLSSALTGVCVIVSNGNLIGFVEPADMETTQMIDQLSKLLPRHSLPSVILGMDRLPRTVNQKIDRKSLEQNAWRGNLKQHVEFATATEQIIARIWATVLSREYDQISALDDFVTLGGHSLLQIRASRELSTHFGRSIPLGLVINNPCLRRLAKAVDEYIVTAQERPSVACPFQLSPRLPRSNVALPLSYLEEEMFLQCLMTEHPSAINVACVLHYPANVSADRLRIAVDSAIKSYELLRSRYILVNGVPQRILSDQFRKTDIVVSSPGLIQDRLIDIISNTVFDLEKEQPFRSLIILNRDKSRGRLVLVCPHIVADKTAISLLIKKIDSFYRESSKRVVGVERGRKNANGQEATSADLDYIDWANWSRIKSALHGDADRFWNTYLHPRPASPFSVPDHIPISGPGDFRDESLPSPAVTGLSCLSSLTSCSRQQLLLGSLALTIYALTEASDIVLGISFDNRNESGTEDVFGLFLDRVPIRVLMNEPNLSSTKEFFAHIRQSAESAMAHFASYQAIQKSLRKQGDTRHDPFFDAMVAYHSIDDSTGTREFLGGPLDLVLVRPRGGSKFPLMVELTEMQNGTISLCIEWDRWKHSLESNPDLKDAGSKTEIYPLF</sequence>
<dbReference type="Proteomes" id="UP000054544">
    <property type="component" value="Unassembled WGS sequence"/>
</dbReference>
<protein>
    <submittedName>
        <fullName evidence="7">Tyrocidine synthase</fullName>
    </submittedName>
</protein>
<keyword evidence="1" id="KW-0596">Phosphopantetheine</keyword>
<feature type="region of interest" description="Disordered" evidence="5">
    <location>
        <begin position="1"/>
        <end position="20"/>
    </location>
</feature>
<evidence type="ECO:0000259" key="6">
    <source>
        <dbReference type="PROSITE" id="PS50075"/>
    </source>
</evidence>
<organism evidence="7 8">
    <name type="scientific">Metarhizium anisopliae BRIP 53293</name>
    <dbReference type="NCBI Taxonomy" id="1291518"/>
    <lineage>
        <taxon>Eukaryota</taxon>
        <taxon>Fungi</taxon>
        <taxon>Dikarya</taxon>
        <taxon>Ascomycota</taxon>
        <taxon>Pezizomycotina</taxon>
        <taxon>Sordariomycetes</taxon>
        <taxon>Hypocreomycetidae</taxon>
        <taxon>Hypocreales</taxon>
        <taxon>Clavicipitaceae</taxon>
        <taxon>Metarhizium</taxon>
    </lineage>
</organism>
<dbReference type="OrthoDB" id="416786at2759"/>
<evidence type="ECO:0000256" key="5">
    <source>
        <dbReference type="SAM" id="MobiDB-lite"/>
    </source>
</evidence>
<dbReference type="PANTHER" id="PTHR45527:SF11">
    <property type="entry name" value="NONRIBOSOMAL PEPTIDE SYNTHETASE 5"/>
    <property type="match status" value="1"/>
</dbReference>